<feature type="compositionally biased region" description="Low complexity" evidence="15">
    <location>
        <begin position="429"/>
        <end position="471"/>
    </location>
</feature>
<evidence type="ECO:0000256" key="10">
    <source>
        <dbReference type="ARBA" id="ARBA00063892"/>
    </source>
</evidence>
<dbReference type="SMART" id="SM00320">
    <property type="entry name" value="WD40"/>
    <property type="match status" value="2"/>
</dbReference>
<feature type="region of interest" description="Disordered" evidence="15">
    <location>
        <begin position="588"/>
        <end position="633"/>
    </location>
</feature>
<dbReference type="PANTHER" id="PTHR23193:SF21">
    <property type="entry name" value="NUCLEAR PORE COMPLEX PROTEIN NUP214"/>
    <property type="match status" value="1"/>
</dbReference>
<feature type="region of interest" description="Disordered" evidence="15">
    <location>
        <begin position="1243"/>
        <end position="1262"/>
    </location>
</feature>
<accession>A0A8C6JH35</accession>
<feature type="compositionally biased region" description="Polar residues" evidence="15">
    <location>
        <begin position="655"/>
        <end position="683"/>
    </location>
</feature>
<evidence type="ECO:0000256" key="5">
    <source>
        <dbReference type="ARBA" id="ARBA00022927"/>
    </source>
</evidence>
<dbReference type="GO" id="GO:0008139">
    <property type="term" value="F:nuclear localization sequence binding"/>
    <property type="evidence" value="ECO:0007669"/>
    <property type="project" value="TreeGrafter"/>
</dbReference>
<feature type="region of interest" description="Disordered" evidence="15">
    <location>
        <begin position="978"/>
        <end position="1007"/>
    </location>
</feature>
<feature type="compositionally biased region" description="Low complexity" evidence="15">
    <location>
        <begin position="1309"/>
        <end position="1321"/>
    </location>
</feature>
<dbReference type="InterPro" id="IPR041553">
    <property type="entry name" value="Nup214_FG"/>
</dbReference>
<sequence>MGDDMDVIPEREMKDFQFRALKKVRIFDAPDDLPKERSNLLAVSNKYGLVFAGGGTSLQIFHTRNLLMQNQLGEDPNEIVENVQSTSVPMKFPVQHLALSCDNLTLSVCMMSSEIGSFIAFFDVRTFLNQAKQQKRAFAYHKLSNYSGSTTVVNDLKWNPASPAMVAICLSDGSISVLQVTDSVKVYATLPFTVAVTSVCWSPKGKQLAVGRHNGTVVQYLPNLQEKKVIPCPPFYDSDNPVKVLDVLWIGTYVFTIVYAAADGTLETPPEVVIAILPKKEEKRPEKFVNFMEPCYGSCAERQHHYFLNYVEEWDLVLAASAASTEVSILARQGDQNWESWVLEDSSRAELPVTDKSDDTLPVGVAVDYTSNMPIVISDENTLPPAPVLILLSTDGVLCPFYMINQNPGVRSLIVTPEPLTLVGERVSKSAGSTATTPTTPPTSSKPDTTPGAAPTAPASSQPPAAGGAAAFSFMPSTGKMPGSTGSDPPPYPFATEASKQAVTPSLTGAATFSFSSASPKSSVTPAPSVATTTTTATSFSFGSMNFKPAAESSPGPPLSTPPVAQKTSFPSSASSVKVNLNEKFTAVDTSSPTSSSGQCTSPMFSFSTTSKTSSGAPLSQSTPVTASPTTPLKASTPALAAVSRPAQNMLSTSAVQKTAKITPSAAKPSSTQGKSAGSSTALDKQAHQWKDSDPVIAGIREEIAHFQKEMEELKARTSKVCFQVGTPEEMKLLRTESDDLHTFLLEIKETTESLHGDISILKTTLLEGFAGVEEAREQNKRNHSSGYLHLLYKKPLDPKSEAQLQEIRRLHQYVKFAVQDVNDVLDLEWDRHLEQKRKQKRLVVPERETLFNTLANNREIINQQRKRLNQLMNSLQQLRLYNQTSQWSVPSDTSSLSNAQSFDSDLESLRNALLKTTLETHAKPLPKVPAKLSTVKQAQLRNFLAKRKTPPVRSTAPASLSRSAFLSTRYYEDLDEVSSTSSVSQSLENDDSQAVDQEEEAAPVQVPRHAPVVRTPSIQPGLMAQSPSFGKQQLSLGTLLSTPSNRIIPQGADSTMLATKTVKHGAPAPTVTVPAPQAAAAAALRRQMANQSPAVSTSLTESTLKNVPQVVNVRELKTSALTPAVSAVIGSSVPHSAAQAVHQVLATVATNQAKQTPLSSSLKGQTPTPSVCAPCPVASTAGPASSSSKISGQGTVKTVTAVTSSTVTSIQATTAQLNKAFSFSSAGSGFNFGVVTSAASSPTLPSLASSQAPAKESTQTDSFALAGGSKFGVTPEGSFTFGSLKPAGAPGALAGNSPSGDGTQPNKPAATTSSAPSTTSGKLDVSPSKSGDHLFQSSIAGETLGSFSGLRVGQVDDNAKTTTKAPPTSVVGAQSSKVSTVPSGFTFGAPLLLGKTGEAASTSVTSAGTASLPISTSATGSLFGNVQITSTGSSVFSLGSSSGSKPTFSFGIQQANSMSTSISTPSTFSTSASLSFGNFLSSTQTAAASTKGAGDAKLLSVPEKPSENEAVAAGSSPPTTLSPQPQIQLSEPIKEPALPQATAGDMVSVGSGTTSPASPPDAVAAPATTSDLKAPVPPAVSAAAPPDQNVSAATSTTSIASPAEATSVLAATSDATTCVQSPAVGAPVFAPTSAGSSVFSQPSSSSSSGSAFSQPAGDTAVAPSTPPVFGQLPAGTTASSPFGQLTTSTLATATTTTQAASSGFGTSAFGTTTTGGFGQPAFGQAPTFGQPASSSSSGFTFSQSGFGTMPAFGQPAASTAASNSGSVFGAPASTNSASSFSFGQNTGFGQGGSVFGSAATVTTTTSSAGFSFCQASAGFGSSNTGSVFGQAANTGGTVFGQQPSSSSGGLFGAGSGGRGGGFFSGLGGKPSQDAANKNPFSSSSGGFGSAASQSSSSLFGNSGAKTFGFGSSSFGEQKPTGTFSSGGGSVASQGFGFSSPNKAGGFGAAPVFGSPPTFGGSPGFGGVPAFGSAPTFSSPLGSTGGKVFGEGTAAASAGGFGFGGTSNNTASFGTLANQNTPTFGSLSQQGTGFGTQSSGFSAFGTGGGGFGFGSANTSSSGFSGWRS</sequence>
<organism evidence="18 19">
    <name type="scientific">Melopsittacus undulatus</name>
    <name type="common">Budgerigar</name>
    <name type="synonym">Psittacus undulatus</name>
    <dbReference type="NCBI Taxonomy" id="13146"/>
    <lineage>
        <taxon>Eukaryota</taxon>
        <taxon>Metazoa</taxon>
        <taxon>Chordata</taxon>
        <taxon>Craniata</taxon>
        <taxon>Vertebrata</taxon>
        <taxon>Euteleostomi</taxon>
        <taxon>Archelosauria</taxon>
        <taxon>Archosauria</taxon>
        <taxon>Dinosauria</taxon>
        <taxon>Saurischia</taxon>
        <taxon>Theropoda</taxon>
        <taxon>Coelurosauria</taxon>
        <taxon>Aves</taxon>
        <taxon>Neognathae</taxon>
        <taxon>Neoaves</taxon>
        <taxon>Telluraves</taxon>
        <taxon>Australaves</taxon>
        <taxon>Psittaciformes</taxon>
        <taxon>Psittaculidae</taxon>
        <taxon>Melopsittacus</taxon>
    </lineage>
</organism>
<dbReference type="SUPFAM" id="SSF117289">
    <property type="entry name" value="Nucleoporin domain"/>
    <property type="match status" value="1"/>
</dbReference>
<dbReference type="PANTHER" id="PTHR23193">
    <property type="entry name" value="NUCLEAR PORE COMPLEX PROTEIN NUP"/>
    <property type="match status" value="1"/>
</dbReference>
<dbReference type="GO" id="GO:0006406">
    <property type="term" value="P:mRNA export from nucleus"/>
    <property type="evidence" value="ECO:0007669"/>
    <property type="project" value="UniProtKB-ARBA"/>
</dbReference>
<reference evidence="18" key="2">
    <citation type="submission" date="2025-08" db="UniProtKB">
        <authorList>
            <consortium name="Ensembl"/>
        </authorList>
    </citation>
    <scope>IDENTIFICATION</scope>
</reference>
<dbReference type="InterPro" id="IPR015943">
    <property type="entry name" value="WD40/YVTN_repeat-like_dom_sf"/>
</dbReference>
<feature type="coiled-coil region" evidence="14">
    <location>
        <begin position="855"/>
        <end position="882"/>
    </location>
</feature>
<keyword evidence="19" id="KW-1185">Reference proteome</keyword>
<evidence type="ECO:0000256" key="7">
    <source>
        <dbReference type="ARBA" id="ARBA00023132"/>
    </source>
</evidence>
<evidence type="ECO:0000256" key="11">
    <source>
        <dbReference type="ARBA" id="ARBA00068360"/>
    </source>
</evidence>
<feature type="domain" description="Nuclear pore complex protein Nup214 phenylalanine-glycine (FG)" evidence="17">
    <location>
        <begin position="1894"/>
        <end position="1954"/>
    </location>
</feature>
<feature type="compositionally biased region" description="Low complexity" evidence="15">
    <location>
        <begin position="588"/>
        <end position="615"/>
    </location>
</feature>
<feature type="compositionally biased region" description="Acidic residues" evidence="15">
    <location>
        <begin position="989"/>
        <end position="1002"/>
    </location>
</feature>
<feature type="region of interest" description="Disordered" evidence="15">
    <location>
        <begin position="426"/>
        <end position="496"/>
    </location>
</feature>
<comment type="subunit">
    <text evidence="10">Homodimer. Part of the nuclear pore complex (NPC). Interacts with NUP88. Interacts with ZFP36; this interaction increases upon lipopolysaccharide (LPS) stimulation. Interacts with DDX19. Interacts with XPO1. Interacts with XPO5.</text>
</comment>
<feature type="compositionally biased region" description="Low complexity" evidence="15">
    <location>
        <begin position="1554"/>
        <end position="1572"/>
    </location>
</feature>
<keyword evidence="5" id="KW-0653">Protein transport</keyword>
<dbReference type="InterPro" id="IPR026054">
    <property type="entry name" value="Nucleoporin"/>
</dbReference>
<feature type="compositionally biased region" description="Low complexity" evidence="15">
    <location>
        <begin position="1243"/>
        <end position="1255"/>
    </location>
</feature>
<reference evidence="18" key="3">
    <citation type="submission" date="2025-09" db="UniProtKB">
        <authorList>
            <consortium name="Ensembl"/>
        </authorList>
    </citation>
    <scope>IDENTIFICATION</scope>
</reference>
<evidence type="ECO:0000256" key="13">
    <source>
        <dbReference type="ARBA" id="ARBA00083901"/>
    </source>
</evidence>
<feature type="compositionally biased region" description="Low complexity" evidence="15">
    <location>
        <begin position="1580"/>
        <end position="1599"/>
    </location>
</feature>
<dbReference type="Proteomes" id="UP000694405">
    <property type="component" value="Chromosome 11"/>
</dbReference>
<feature type="compositionally biased region" description="Low complexity" evidence="15">
    <location>
        <begin position="1291"/>
        <end position="1301"/>
    </location>
</feature>
<evidence type="ECO:0000256" key="14">
    <source>
        <dbReference type="SAM" id="Coils"/>
    </source>
</evidence>
<dbReference type="Ensembl" id="ENSMUNT00000012931.2">
    <property type="protein sequence ID" value="ENSMUNP00000011210.2"/>
    <property type="gene ID" value="ENSMUNG00000008800.2"/>
</dbReference>
<keyword evidence="14" id="KW-0175">Coiled coil</keyword>
<keyword evidence="3" id="KW-0677">Repeat</keyword>
<protein>
    <recommendedName>
        <fullName evidence="11">Nuclear pore complex protein Nup214</fullName>
    </recommendedName>
    <alternativeName>
        <fullName evidence="13">214 kDa nucleoporin</fullName>
    </alternativeName>
    <alternativeName>
        <fullName evidence="12">Nucleoporin Nup214</fullName>
    </alternativeName>
</protein>
<evidence type="ECO:0000256" key="8">
    <source>
        <dbReference type="ARBA" id="ARBA00023242"/>
    </source>
</evidence>
<keyword evidence="4" id="KW-0509">mRNA transport</keyword>
<accession>A0A8V5GK95</accession>
<evidence type="ECO:0000256" key="2">
    <source>
        <dbReference type="ARBA" id="ARBA00022448"/>
    </source>
</evidence>
<comment type="subcellular location">
    <subcellularLocation>
        <location evidence="1">Nucleus</location>
        <location evidence="1">Nuclear pore complex</location>
    </subcellularLocation>
</comment>
<feature type="compositionally biased region" description="Polar residues" evidence="15">
    <location>
        <begin position="616"/>
        <end position="633"/>
    </location>
</feature>
<keyword evidence="8" id="KW-0539">Nucleus</keyword>
<evidence type="ECO:0000313" key="19">
    <source>
        <dbReference type="Proteomes" id="UP000694405"/>
    </source>
</evidence>
<feature type="compositionally biased region" description="Low complexity" evidence="15">
    <location>
        <begin position="1634"/>
        <end position="1656"/>
    </location>
</feature>
<feature type="domain" description="Nucleoporin Nup159/Nup146 N-terminal" evidence="16">
    <location>
        <begin position="34"/>
        <end position="398"/>
    </location>
</feature>
<evidence type="ECO:0000259" key="16">
    <source>
        <dbReference type="Pfam" id="PF16755"/>
    </source>
</evidence>
<evidence type="ECO:0000256" key="3">
    <source>
        <dbReference type="ARBA" id="ARBA00022737"/>
    </source>
</evidence>
<evidence type="ECO:0000256" key="1">
    <source>
        <dbReference type="ARBA" id="ARBA00004567"/>
    </source>
</evidence>
<evidence type="ECO:0000256" key="9">
    <source>
        <dbReference type="ARBA" id="ARBA00055090"/>
    </source>
</evidence>
<feature type="region of interest" description="Disordered" evidence="15">
    <location>
        <begin position="1544"/>
        <end position="1599"/>
    </location>
</feature>
<dbReference type="FunFam" id="2.130.10.10:FF:000142">
    <property type="entry name" value="Nuclear pore complex protein Nup214"/>
    <property type="match status" value="1"/>
</dbReference>
<comment type="function">
    <text evidence="9">Part of the nuclear pore complex. Has a critical role in nucleocytoplasmic transport. May serve as a docking site in the receptor-mediated import of substrates across the nuclear pore complex.</text>
</comment>
<feature type="region of interest" description="Disordered" evidence="15">
    <location>
        <begin position="1291"/>
        <end position="1335"/>
    </location>
</feature>
<feature type="compositionally biased region" description="Low complexity" evidence="15">
    <location>
        <begin position="1516"/>
        <end position="1526"/>
    </location>
</feature>
<feature type="compositionally biased region" description="Low complexity" evidence="15">
    <location>
        <begin position="978"/>
        <end position="987"/>
    </location>
</feature>
<evidence type="ECO:0000256" key="4">
    <source>
        <dbReference type="ARBA" id="ARBA00022816"/>
    </source>
</evidence>
<evidence type="ECO:0000256" key="6">
    <source>
        <dbReference type="ARBA" id="ARBA00023010"/>
    </source>
</evidence>
<feature type="region of interest" description="Disordered" evidence="15">
    <location>
        <begin position="1504"/>
        <end position="1526"/>
    </location>
</feature>
<keyword evidence="6" id="KW-0811">Translocation</keyword>
<evidence type="ECO:0000256" key="12">
    <source>
        <dbReference type="ARBA" id="ARBA00077390"/>
    </source>
</evidence>
<evidence type="ECO:0000259" key="17">
    <source>
        <dbReference type="Pfam" id="PF18617"/>
    </source>
</evidence>
<dbReference type="Pfam" id="PF18617">
    <property type="entry name" value="Nup214_FG"/>
    <property type="match status" value="1"/>
</dbReference>
<dbReference type="GO" id="GO:0006606">
    <property type="term" value="P:protein import into nucleus"/>
    <property type="evidence" value="ECO:0007669"/>
    <property type="project" value="TreeGrafter"/>
</dbReference>
<dbReference type="Pfam" id="PF16755">
    <property type="entry name" value="Beta-prop_NUP159_NUP214"/>
    <property type="match status" value="1"/>
</dbReference>
<evidence type="ECO:0000256" key="15">
    <source>
        <dbReference type="SAM" id="MobiDB-lite"/>
    </source>
</evidence>
<feature type="region of interest" description="Disordered" evidence="15">
    <location>
        <begin position="548"/>
        <end position="571"/>
    </location>
</feature>
<reference evidence="18" key="1">
    <citation type="submission" date="2020-03" db="EMBL/GenBank/DDBJ databases">
        <title>Melopsittacus undulatus (budgerigar) genome, bMelUnd1, maternal haplotype with Z.</title>
        <authorList>
            <person name="Gedman G."/>
            <person name="Mountcastle J."/>
            <person name="Haase B."/>
            <person name="Formenti G."/>
            <person name="Wright T."/>
            <person name="Apodaca J."/>
            <person name="Pelan S."/>
            <person name="Chow W."/>
            <person name="Rhie A."/>
            <person name="Howe K."/>
            <person name="Fedrigo O."/>
            <person name="Jarvis E.D."/>
        </authorList>
    </citation>
    <scope>NUCLEOTIDE SEQUENCE [LARGE SCALE GENOMIC DNA]</scope>
</reference>
<name>A0A8C6JH35_MELUD</name>
<feature type="region of interest" description="Disordered" evidence="15">
    <location>
        <begin position="655"/>
        <end position="690"/>
    </location>
</feature>
<evidence type="ECO:0000313" key="18">
    <source>
        <dbReference type="Ensembl" id="ENSMUNP00000011210.2"/>
    </source>
</evidence>
<gene>
    <name evidence="18" type="primary">LOC101879356</name>
</gene>
<dbReference type="Gene3D" id="2.130.10.10">
    <property type="entry name" value="YVTN repeat-like/Quinoprotein amine dehydrogenase"/>
    <property type="match status" value="1"/>
</dbReference>
<dbReference type="InterPro" id="IPR039462">
    <property type="entry name" value="Nup159/Nup146_N"/>
</dbReference>
<feature type="region of interest" description="Disordered" evidence="15">
    <location>
        <begin position="1863"/>
        <end position="1887"/>
    </location>
</feature>
<keyword evidence="7" id="KW-0906">Nuclear pore complex</keyword>
<dbReference type="InterPro" id="IPR001680">
    <property type="entry name" value="WD40_rpt"/>
</dbReference>
<keyword evidence="2" id="KW-0813">Transport</keyword>
<proteinExistence type="predicted"/>
<dbReference type="GO" id="GO:0017056">
    <property type="term" value="F:structural constituent of nuclear pore"/>
    <property type="evidence" value="ECO:0007669"/>
    <property type="project" value="TreeGrafter"/>
</dbReference>
<dbReference type="GO" id="GO:0005643">
    <property type="term" value="C:nuclear pore"/>
    <property type="evidence" value="ECO:0007669"/>
    <property type="project" value="UniProtKB-SubCell"/>
</dbReference>
<feature type="region of interest" description="Disordered" evidence="15">
    <location>
        <begin position="1634"/>
        <end position="1684"/>
    </location>
</feature>